<evidence type="ECO:0000313" key="2">
    <source>
        <dbReference type="Proteomes" id="UP001596166"/>
    </source>
</evidence>
<protein>
    <submittedName>
        <fullName evidence="1">Uncharacterized protein</fullName>
    </submittedName>
</protein>
<gene>
    <name evidence="1" type="ORF">ACFPMG_10655</name>
</gene>
<sequence>MSNGPNNASWKGTLLAGATVVISAALSGVAAYVATWNIEAQKIELEGAQGLEQDFQAELTKILIGAREFMVEYAETGKVDGASRKELMKAILNMHVLFHPKTGRWPSKYEADGKEIVNILVSYREMIQKAESRGEIEGANEIFYALLDKKDKLFTKMRNDTQLSIWRFVPLSS</sequence>
<comment type="caution">
    <text evidence="1">The sequence shown here is derived from an EMBL/GenBank/DDBJ whole genome shotgun (WGS) entry which is preliminary data.</text>
</comment>
<proteinExistence type="predicted"/>
<reference evidence="2" key="1">
    <citation type="journal article" date="2019" name="Int. J. Syst. Evol. Microbiol.">
        <title>The Global Catalogue of Microorganisms (GCM) 10K type strain sequencing project: providing services to taxonomists for standard genome sequencing and annotation.</title>
        <authorList>
            <consortium name="The Broad Institute Genomics Platform"/>
            <consortium name="The Broad Institute Genome Sequencing Center for Infectious Disease"/>
            <person name="Wu L."/>
            <person name="Ma J."/>
        </authorList>
    </citation>
    <scope>NUCLEOTIDE SEQUENCE [LARGE SCALE GENOMIC DNA]</scope>
    <source>
        <strain evidence="2">CCUG 58760</strain>
    </source>
</reference>
<organism evidence="1 2">
    <name type="scientific">Azospirillum himalayense</name>
    <dbReference type="NCBI Taxonomy" id="654847"/>
    <lineage>
        <taxon>Bacteria</taxon>
        <taxon>Pseudomonadati</taxon>
        <taxon>Pseudomonadota</taxon>
        <taxon>Alphaproteobacteria</taxon>
        <taxon>Rhodospirillales</taxon>
        <taxon>Azospirillaceae</taxon>
        <taxon>Azospirillum</taxon>
    </lineage>
</organism>
<keyword evidence="2" id="KW-1185">Reference proteome</keyword>
<accession>A0ABW0G3Y5</accession>
<dbReference type="RefSeq" id="WP_376995100.1">
    <property type="nucleotide sequence ID" value="NZ_JBHSLC010000013.1"/>
</dbReference>
<dbReference type="EMBL" id="JBHSLC010000013">
    <property type="protein sequence ID" value="MFC5355466.1"/>
    <property type="molecule type" value="Genomic_DNA"/>
</dbReference>
<evidence type="ECO:0000313" key="1">
    <source>
        <dbReference type="EMBL" id="MFC5355466.1"/>
    </source>
</evidence>
<dbReference type="Proteomes" id="UP001596166">
    <property type="component" value="Unassembled WGS sequence"/>
</dbReference>
<name>A0ABW0G3Y5_9PROT</name>